<dbReference type="Gene3D" id="1.20.1280.170">
    <property type="entry name" value="Exocyst complex component Exo70"/>
    <property type="match status" value="1"/>
</dbReference>
<organism evidence="6 7">
    <name type="scientific">Ophiocordyceps sinensis (strain Co18 / CGMCC 3.14243)</name>
    <name type="common">Yarsagumba caterpillar fungus</name>
    <name type="synonym">Hirsutella sinensis</name>
    <dbReference type="NCBI Taxonomy" id="911162"/>
    <lineage>
        <taxon>Eukaryota</taxon>
        <taxon>Fungi</taxon>
        <taxon>Dikarya</taxon>
        <taxon>Ascomycota</taxon>
        <taxon>Pezizomycotina</taxon>
        <taxon>Sordariomycetes</taxon>
        <taxon>Hypocreomycetidae</taxon>
        <taxon>Hypocreales</taxon>
        <taxon>Ophiocordycipitaceae</taxon>
        <taxon>Ophiocordyceps</taxon>
    </lineage>
</organism>
<comment type="subcellular location">
    <subcellularLocation>
        <location evidence="4">Bud</location>
    </subcellularLocation>
    <subcellularLocation>
        <location evidence="4">Bud neck</location>
    </subcellularLocation>
</comment>
<feature type="domain" description="Exocyst complex subunit Exo70 C-terminal" evidence="5">
    <location>
        <begin position="248"/>
        <end position="627"/>
    </location>
</feature>
<evidence type="ECO:0000313" key="6">
    <source>
        <dbReference type="EMBL" id="EQK98210.1"/>
    </source>
</evidence>
<keyword evidence="3 4" id="KW-0268">Exocytosis</keyword>
<dbReference type="AlphaFoldDB" id="T5A733"/>
<dbReference type="PANTHER" id="PTHR12542:SF41">
    <property type="entry name" value="EXOCYST COMPLEX COMPONENT 7"/>
    <property type="match status" value="1"/>
</dbReference>
<dbReference type="EMBL" id="KE655267">
    <property type="protein sequence ID" value="EQK98210.1"/>
    <property type="molecule type" value="Genomic_DNA"/>
</dbReference>
<dbReference type="HOGENOM" id="CLU_010236_4_2_1"/>
<dbReference type="Pfam" id="PF20669">
    <property type="entry name" value="Exo70_N"/>
    <property type="match status" value="1"/>
</dbReference>
<dbReference type="SUPFAM" id="SSF74788">
    <property type="entry name" value="Cullin repeat-like"/>
    <property type="match status" value="1"/>
</dbReference>
<dbReference type="GO" id="GO:0005935">
    <property type="term" value="C:cellular bud neck"/>
    <property type="evidence" value="ECO:0007669"/>
    <property type="project" value="UniProtKB-SubCell"/>
</dbReference>
<dbReference type="GO" id="GO:0006887">
    <property type="term" value="P:exocytosis"/>
    <property type="evidence" value="ECO:0007669"/>
    <property type="project" value="UniProtKB-KW"/>
</dbReference>
<proteinExistence type="inferred from homology"/>
<dbReference type="OrthoDB" id="1922221at2759"/>
<dbReference type="Pfam" id="PF03081">
    <property type="entry name" value="Exo70_C"/>
    <property type="match status" value="1"/>
</dbReference>
<evidence type="ECO:0000259" key="5">
    <source>
        <dbReference type="Pfam" id="PF03081"/>
    </source>
</evidence>
<dbReference type="Proteomes" id="UP000019374">
    <property type="component" value="Unassembled WGS sequence"/>
</dbReference>
<dbReference type="GO" id="GO:0015031">
    <property type="term" value="P:protein transport"/>
    <property type="evidence" value="ECO:0007669"/>
    <property type="project" value="UniProtKB-KW"/>
</dbReference>
<evidence type="ECO:0000256" key="2">
    <source>
        <dbReference type="ARBA" id="ARBA00022448"/>
    </source>
</evidence>
<comment type="similarity">
    <text evidence="1 4">Belongs to the EXO70 family.</text>
</comment>
<keyword evidence="2 4" id="KW-0813">Transport</keyword>
<protein>
    <recommendedName>
        <fullName evidence="4">Exocyst complex protein EXO70</fullName>
    </recommendedName>
</protein>
<dbReference type="InterPro" id="IPR016159">
    <property type="entry name" value="Cullin_repeat-like_dom_sf"/>
</dbReference>
<evidence type="ECO:0000256" key="4">
    <source>
        <dbReference type="RuleBase" id="RU365026"/>
    </source>
</evidence>
<evidence type="ECO:0000313" key="7">
    <source>
        <dbReference type="Proteomes" id="UP000019374"/>
    </source>
</evidence>
<dbReference type="eggNOG" id="KOG2344">
    <property type="taxonomic scope" value="Eukaryota"/>
</dbReference>
<evidence type="ECO:0000256" key="1">
    <source>
        <dbReference type="ARBA" id="ARBA00006756"/>
    </source>
</evidence>
<keyword evidence="4" id="KW-0653">Protein transport</keyword>
<name>T5A733_OPHSC</name>
<gene>
    <name evidence="6" type="ORF">OCS_06077</name>
</gene>
<dbReference type="GO" id="GO:0000145">
    <property type="term" value="C:exocyst"/>
    <property type="evidence" value="ECO:0007669"/>
    <property type="project" value="InterPro"/>
</dbReference>
<dbReference type="GO" id="GO:0005546">
    <property type="term" value="F:phosphatidylinositol-4,5-bisphosphate binding"/>
    <property type="evidence" value="ECO:0007669"/>
    <property type="project" value="InterPro"/>
</dbReference>
<dbReference type="InterPro" id="IPR004140">
    <property type="entry name" value="Exo70"/>
</dbReference>
<dbReference type="PANTHER" id="PTHR12542">
    <property type="entry name" value="EXOCYST COMPLEX PROTEIN EXO70"/>
    <property type="match status" value="1"/>
</dbReference>
<sequence length="632" mass="69668">MAIGLHHSAHHAVDEEARAEVDVLNSRLEKTTQLTKKIQSCLGHLEASGQSVGEVAGPLSGETKRLQLLGNNVDAVLAAIERLRQPADSKDNEEQIVRVGPEKAGFSNYLACLKRLNRSYNDMQASNLRANQHTMADLIRLITAANSQLESYFQKQLRGETPLSIEPLHFITKDKSFPVLPQDTTSRLGLVYAYLSSSKLHRGHESPVSSIYAEVRGPYLSASLANLAAASVSTAKKKNPGAMYRAGTNGIGTYAKAMEGIFLSEYNNVCCIFTREDSGTLFQFTCQAALTELARTVRELNAHIKAHLGTDCFLAYEVTEILSDLSGNLEARTGELKAPLSAVLKPVRETAKLSLAELLEDTKRQVGSLQALQPDGAPSPVVSDSVQRLQAMVEFLRPISSIMISLGDGGWRANSAGRSADPVPSLASLDIGADGRDIFAHYCLDAIEILLSSLEQRARVLLKSKSVAGVFIANSVVIVERMVRESDLGPLLDARLDMLEQWRKKATACYTDICKDLSVYLFDTIHTNRSQRPASGQTDSASVIKGLSSKDKDRIKEKFTQFNSAFDDMVSKHRSYSMEREVRSMFGEDIRQKLQPLYDRFWDRYHEIDKGKGKYVKYNKSSIAAVFLSLAL</sequence>
<reference evidence="6 7" key="1">
    <citation type="journal article" date="2013" name="Chin. Sci. Bull.">
        <title>Genome survey uncovers the secrets of sex and lifestyle in caterpillar fungus.</title>
        <authorList>
            <person name="Hu X."/>
            <person name="Zhang Y."/>
            <person name="Xiao G."/>
            <person name="Zheng P."/>
            <person name="Xia Y."/>
            <person name="Zhang X."/>
            <person name="St Leger R.J."/>
            <person name="Liu X."/>
            <person name="Wang C."/>
        </authorList>
    </citation>
    <scope>NUCLEOTIDE SEQUENCE [LARGE SCALE GENOMIC DNA]</scope>
    <source>
        <strain evidence="7">Co18 / CGMCC 3.14243</strain>
        <tissue evidence="6">Fruit-body</tissue>
    </source>
</reference>
<dbReference type="InterPro" id="IPR046364">
    <property type="entry name" value="Exo70_C"/>
</dbReference>
<comment type="function">
    <text evidence="4">Involved in the secretory pathway as part of the exocyst complex which tethers secretory vesicles to the sites of exocytosis. Also plays a role in the assembly of the exocyst.</text>
</comment>
<accession>T5A733</accession>
<evidence type="ECO:0000256" key="3">
    <source>
        <dbReference type="ARBA" id="ARBA00022483"/>
    </source>
</evidence>